<dbReference type="Pfam" id="PF07853">
    <property type="entry name" value="DUF1648"/>
    <property type="match status" value="1"/>
</dbReference>
<dbReference type="Proteomes" id="UP001528920">
    <property type="component" value="Unassembled WGS sequence"/>
</dbReference>
<feature type="transmembrane region" description="Helical" evidence="1">
    <location>
        <begin position="61"/>
        <end position="80"/>
    </location>
</feature>
<feature type="transmembrane region" description="Helical" evidence="1">
    <location>
        <begin position="101"/>
        <end position="121"/>
    </location>
</feature>
<feature type="domain" description="DUF1648" evidence="2">
    <location>
        <begin position="26"/>
        <end position="70"/>
    </location>
</feature>
<protein>
    <submittedName>
        <fullName evidence="3">DUF1648 domain-containing protein</fullName>
    </submittedName>
</protein>
<dbReference type="InterPro" id="IPR012867">
    <property type="entry name" value="DUF1648"/>
</dbReference>
<gene>
    <name evidence="3" type="ORF">L3049_16520</name>
</gene>
<feature type="transmembrane region" description="Helical" evidence="1">
    <location>
        <begin position="16"/>
        <end position="38"/>
    </location>
</feature>
<sequence length="172" mass="19736">MEKRPRIPIKLTTTDYLFEIIGVVGIACLIFLPIYFYADLPNIIPKHFNTLGQVDSYGKRGVIWLLPTIGLVLYVGMTILNKYPFAFNYPTKVTYDNAERLYTLGTRTVRLLKVVVTLSFLFLNFKTIEIALNRADGIGKFYLLIFLIVLGTLIGTMIYKMTKNRTRTHNKS</sequence>
<comment type="caution">
    <text evidence="3">The sequence shown here is derived from an EMBL/GenBank/DDBJ whole genome shotgun (WGS) entry which is preliminary data.</text>
</comment>
<organism evidence="3 4">
    <name type="scientific">Paralabilibaculum antarcticum</name>
    <dbReference type="NCBI Taxonomy" id="2912572"/>
    <lineage>
        <taxon>Bacteria</taxon>
        <taxon>Pseudomonadati</taxon>
        <taxon>Bacteroidota</taxon>
        <taxon>Bacteroidia</taxon>
        <taxon>Marinilabiliales</taxon>
        <taxon>Marinifilaceae</taxon>
        <taxon>Paralabilibaculum</taxon>
    </lineage>
</organism>
<dbReference type="RefSeq" id="WP_275110928.1">
    <property type="nucleotide sequence ID" value="NZ_JAKJSC010000005.1"/>
</dbReference>
<dbReference type="EMBL" id="JAKJSC010000005">
    <property type="protein sequence ID" value="MDE5419597.1"/>
    <property type="molecule type" value="Genomic_DNA"/>
</dbReference>
<keyword evidence="1" id="KW-1133">Transmembrane helix</keyword>
<evidence type="ECO:0000259" key="2">
    <source>
        <dbReference type="Pfam" id="PF07853"/>
    </source>
</evidence>
<evidence type="ECO:0000313" key="3">
    <source>
        <dbReference type="EMBL" id="MDE5419597.1"/>
    </source>
</evidence>
<reference evidence="3 4" key="1">
    <citation type="submission" date="2022-01" db="EMBL/GenBank/DDBJ databases">
        <title>Labilibaculum sp. nov, a marine bacterium isolated from Antarctica.</title>
        <authorList>
            <person name="Dai W."/>
        </authorList>
    </citation>
    <scope>NUCLEOTIDE SEQUENCE [LARGE SCALE GENOMIC DNA]</scope>
    <source>
        <strain evidence="3 4">DW002</strain>
    </source>
</reference>
<evidence type="ECO:0000313" key="4">
    <source>
        <dbReference type="Proteomes" id="UP001528920"/>
    </source>
</evidence>
<proteinExistence type="predicted"/>
<feature type="transmembrane region" description="Helical" evidence="1">
    <location>
        <begin position="141"/>
        <end position="159"/>
    </location>
</feature>
<accession>A0ABT5VWC5</accession>
<keyword evidence="1" id="KW-0472">Membrane</keyword>
<keyword evidence="4" id="KW-1185">Reference proteome</keyword>
<name>A0ABT5VWC5_9BACT</name>
<keyword evidence="1" id="KW-0812">Transmembrane</keyword>
<evidence type="ECO:0000256" key="1">
    <source>
        <dbReference type="SAM" id="Phobius"/>
    </source>
</evidence>